<proteinExistence type="predicted"/>
<organism evidence="1 2">
    <name type="scientific">Microbulbifer rhizosphaerae</name>
    <dbReference type="NCBI Taxonomy" id="1562603"/>
    <lineage>
        <taxon>Bacteria</taxon>
        <taxon>Pseudomonadati</taxon>
        <taxon>Pseudomonadota</taxon>
        <taxon>Gammaproteobacteria</taxon>
        <taxon>Cellvibrionales</taxon>
        <taxon>Microbulbiferaceae</taxon>
        <taxon>Microbulbifer</taxon>
    </lineage>
</organism>
<comment type="caution">
    <text evidence="1">The sequence shown here is derived from an EMBL/GenBank/DDBJ whole genome shotgun (WGS) entry which is preliminary data.</text>
</comment>
<gene>
    <name evidence="1" type="ORF">FHS09_002928</name>
</gene>
<protein>
    <submittedName>
        <fullName evidence="1">Uncharacterized protein</fullName>
    </submittedName>
</protein>
<evidence type="ECO:0000313" key="2">
    <source>
        <dbReference type="Proteomes" id="UP000535937"/>
    </source>
</evidence>
<dbReference type="EMBL" id="JACHWZ010000013">
    <property type="protein sequence ID" value="MBB3062084.1"/>
    <property type="molecule type" value="Genomic_DNA"/>
</dbReference>
<evidence type="ECO:0000313" key="1">
    <source>
        <dbReference type="EMBL" id="MBB3062084.1"/>
    </source>
</evidence>
<keyword evidence="2" id="KW-1185">Reference proteome</keyword>
<dbReference type="AlphaFoldDB" id="A0A7W4ZB67"/>
<reference evidence="1 2" key="1">
    <citation type="submission" date="2020-08" db="EMBL/GenBank/DDBJ databases">
        <title>Genomic Encyclopedia of Type Strains, Phase III (KMG-III): the genomes of soil and plant-associated and newly described type strains.</title>
        <authorList>
            <person name="Whitman W."/>
        </authorList>
    </citation>
    <scope>NUCLEOTIDE SEQUENCE [LARGE SCALE GENOMIC DNA]</scope>
    <source>
        <strain evidence="1 2">CECT 8799</strain>
    </source>
</reference>
<dbReference type="Proteomes" id="UP000535937">
    <property type="component" value="Unassembled WGS sequence"/>
</dbReference>
<sequence length="45" mass="4988">MPLLWERPMAAIGIYYEGRSIAAMGRSYNRLIDFAHSALVGTCGQ</sequence>
<accession>A0A7W4ZB67</accession>
<name>A0A7W4ZB67_9GAMM</name>